<name>A0A9W9U576_9EURO</name>
<evidence type="ECO:0000313" key="2">
    <source>
        <dbReference type="EMBL" id="KAJ5318583.1"/>
    </source>
</evidence>
<evidence type="ECO:0000313" key="3">
    <source>
        <dbReference type="Proteomes" id="UP001147746"/>
    </source>
</evidence>
<sequence>MEASEEDSAQGQARSKMRPLLERRPGSCRIQGSEVSRLDIALLAEVKEFRHFGGMMYNHNTIDRPDLLFAVVYQNTAHEIVRCGSWVQGRPKRVSDFFWLHMKVNEAKELVPWKDLTMKGIKREEMLRIQRPLLC</sequence>
<dbReference type="Proteomes" id="UP001147746">
    <property type="component" value="Unassembled WGS sequence"/>
</dbReference>
<keyword evidence="3" id="KW-1185">Reference proteome</keyword>
<reference evidence="2" key="2">
    <citation type="journal article" date="2023" name="IMA Fungus">
        <title>Comparative genomic study of the Penicillium genus elucidates a diverse pangenome and 15 lateral gene transfer events.</title>
        <authorList>
            <person name="Petersen C."/>
            <person name="Sorensen T."/>
            <person name="Nielsen M.R."/>
            <person name="Sondergaard T.E."/>
            <person name="Sorensen J.L."/>
            <person name="Fitzpatrick D.A."/>
            <person name="Frisvad J.C."/>
            <person name="Nielsen K.L."/>
        </authorList>
    </citation>
    <scope>NUCLEOTIDE SEQUENCE</scope>
    <source>
        <strain evidence="2">IBT 21472</strain>
    </source>
</reference>
<organism evidence="2 3">
    <name type="scientific">Penicillium atrosanguineum</name>
    <dbReference type="NCBI Taxonomy" id="1132637"/>
    <lineage>
        <taxon>Eukaryota</taxon>
        <taxon>Fungi</taxon>
        <taxon>Dikarya</taxon>
        <taxon>Ascomycota</taxon>
        <taxon>Pezizomycotina</taxon>
        <taxon>Eurotiomycetes</taxon>
        <taxon>Eurotiomycetidae</taxon>
        <taxon>Eurotiales</taxon>
        <taxon>Aspergillaceae</taxon>
        <taxon>Penicillium</taxon>
    </lineage>
</organism>
<reference evidence="2" key="1">
    <citation type="submission" date="2022-12" db="EMBL/GenBank/DDBJ databases">
        <authorList>
            <person name="Petersen C."/>
        </authorList>
    </citation>
    <scope>NUCLEOTIDE SEQUENCE</scope>
    <source>
        <strain evidence="2">IBT 21472</strain>
    </source>
</reference>
<evidence type="ECO:0000256" key="1">
    <source>
        <dbReference type="SAM" id="MobiDB-lite"/>
    </source>
</evidence>
<protein>
    <submittedName>
        <fullName evidence="2">Uncharacterized protein</fullName>
    </submittedName>
</protein>
<dbReference type="AlphaFoldDB" id="A0A9W9U576"/>
<feature type="region of interest" description="Disordered" evidence="1">
    <location>
        <begin position="1"/>
        <end position="21"/>
    </location>
</feature>
<proteinExistence type="predicted"/>
<comment type="caution">
    <text evidence="2">The sequence shown here is derived from an EMBL/GenBank/DDBJ whole genome shotgun (WGS) entry which is preliminary data.</text>
</comment>
<accession>A0A9W9U576</accession>
<dbReference type="EMBL" id="JAPZBO010000004">
    <property type="protein sequence ID" value="KAJ5318583.1"/>
    <property type="molecule type" value="Genomic_DNA"/>
</dbReference>
<gene>
    <name evidence="2" type="ORF">N7476_005003</name>
</gene>